<sequence length="192" mass="23173">MKREKLNIRINDRFLLGEIDYSLHTVSMRYSFPDAINTLLFIEKVFTSHLNKRFRDKPHYLRSFVAKKYYPTLLELLRQKELELREFYEATKKESARMTHYREVYKVIEQDNKSIELKVLITPPVMLFISIIAAVDNIIKQLRVQYKSGIISKRHLYRQRNIVLKKFSNVRLALYRLRKEHDELLEKILKIG</sequence>
<name>A0A736RM91_SALHO</name>
<protein>
    <submittedName>
        <fullName evidence="1">Uncharacterized protein</fullName>
    </submittedName>
</protein>
<comment type="caution">
    <text evidence="1">The sequence shown here is derived from an EMBL/GenBank/DDBJ whole genome shotgun (WGS) entry which is preliminary data.</text>
</comment>
<dbReference type="AlphaFoldDB" id="A0A736RM91"/>
<proteinExistence type="predicted"/>
<accession>A0A736RM91</accession>
<organism evidence="1">
    <name type="scientific">Salmonella enterica subsp. houtenae serovar 45:g,z51:-</name>
    <dbReference type="NCBI Taxonomy" id="1967611"/>
    <lineage>
        <taxon>Bacteria</taxon>
        <taxon>Pseudomonadati</taxon>
        <taxon>Pseudomonadota</taxon>
        <taxon>Gammaproteobacteria</taxon>
        <taxon>Enterobacterales</taxon>
        <taxon>Enterobacteriaceae</taxon>
        <taxon>Salmonella</taxon>
    </lineage>
</organism>
<evidence type="ECO:0000313" key="1">
    <source>
        <dbReference type="EMBL" id="HAE7767818.1"/>
    </source>
</evidence>
<gene>
    <name evidence="1" type="ORF">GNB58_004953</name>
</gene>
<dbReference type="EMBL" id="DAATAH010000128">
    <property type="protein sequence ID" value="HAE7767818.1"/>
    <property type="molecule type" value="Genomic_DNA"/>
</dbReference>
<reference evidence="1" key="2">
    <citation type="submission" date="2018-07" db="EMBL/GenBank/DDBJ databases">
        <authorList>
            <consortium name="NCBI Pathogen Detection Project"/>
        </authorList>
    </citation>
    <scope>NUCLEOTIDE SEQUENCE</scope>
    <source>
        <strain evidence="1">2584-68</strain>
    </source>
</reference>
<reference evidence="1" key="1">
    <citation type="journal article" date="2018" name="Genome Biol.">
        <title>SKESA: strategic k-mer extension for scrupulous assemblies.</title>
        <authorList>
            <person name="Souvorov A."/>
            <person name="Agarwala R."/>
            <person name="Lipman D.J."/>
        </authorList>
    </citation>
    <scope>NUCLEOTIDE SEQUENCE</scope>
    <source>
        <strain evidence="1">2584-68</strain>
    </source>
</reference>